<dbReference type="KEGG" id="mfn:Ga0123462_0935"/>
<keyword evidence="9 14" id="KW-0819">tRNA processing</keyword>
<dbReference type="PIRSF" id="PIRSF006004">
    <property type="entry name" value="CHP00048"/>
    <property type="match status" value="1"/>
</dbReference>
<keyword evidence="13 14" id="KW-1015">Disulfide bond</keyword>
<comment type="catalytic activity">
    <reaction evidence="14">
        <text>adenosine(2503) in 23S rRNA + 2 reduced [2Fe-2S]-[ferredoxin] + 2 S-adenosyl-L-methionine = 2-methyladenosine(2503) in 23S rRNA + 5'-deoxyadenosine + L-methionine + 2 oxidized [2Fe-2S]-[ferredoxin] + S-adenosyl-L-homocysteine</text>
        <dbReference type="Rhea" id="RHEA:42916"/>
        <dbReference type="Rhea" id="RHEA-COMP:10000"/>
        <dbReference type="Rhea" id="RHEA-COMP:10001"/>
        <dbReference type="Rhea" id="RHEA-COMP:10152"/>
        <dbReference type="Rhea" id="RHEA-COMP:10282"/>
        <dbReference type="ChEBI" id="CHEBI:17319"/>
        <dbReference type="ChEBI" id="CHEBI:33737"/>
        <dbReference type="ChEBI" id="CHEBI:33738"/>
        <dbReference type="ChEBI" id="CHEBI:57844"/>
        <dbReference type="ChEBI" id="CHEBI:57856"/>
        <dbReference type="ChEBI" id="CHEBI:59789"/>
        <dbReference type="ChEBI" id="CHEBI:74411"/>
        <dbReference type="ChEBI" id="CHEBI:74497"/>
        <dbReference type="EC" id="2.1.1.192"/>
    </reaction>
</comment>
<dbReference type="GO" id="GO:0051539">
    <property type="term" value="F:4 iron, 4 sulfur cluster binding"/>
    <property type="evidence" value="ECO:0007669"/>
    <property type="project" value="UniProtKB-UniRule"/>
</dbReference>
<feature type="binding site" evidence="14">
    <location>
        <position position="329"/>
    </location>
    <ligand>
        <name>S-adenosyl-L-methionine</name>
        <dbReference type="ChEBI" id="CHEBI:59789"/>
    </ligand>
</feature>
<dbReference type="CDD" id="cd01335">
    <property type="entry name" value="Radical_SAM"/>
    <property type="match status" value="1"/>
</dbReference>
<dbReference type="PANTHER" id="PTHR30544:SF5">
    <property type="entry name" value="RADICAL SAM CORE DOMAIN-CONTAINING PROTEIN"/>
    <property type="match status" value="1"/>
</dbReference>
<dbReference type="AlphaFoldDB" id="A0A2K8LA29"/>
<keyword evidence="12 14" id="KW-0411">Iron-sulfur</keyword>
<feature type="binding site" evidence="14">
    <location>
        <position position="147"/>
    </location>
    <ligand>
        <name>[4Fe-4S] cluster</name>
        <dbReference type="ChEBI" id="CHEBI:49883"/>
        <note>4Fe-4S-S-AdoMet</note>
    </ligand>
</feature>
<evidence type="ECO:0000256" key="6">
    <source>
        <dbReference type="ARBA" id="ARBA00022603"/>
    </source>
</evidence>
<evidence type="ECO:0000313" key="17">
    <source>
        <dbReference type="EMBL" id="ATX81804.1"/>
    </source>
</evidence>
<dbReference type="HAMAP" id="MF_01849">
    <property type="entry name" value="RNA_methyltr_RlmN"/>
    <property type="match status" value="1"/>
</dbReference>
<proteinExistence type="inferred from homology"/>
<dbReference type="InterPro" id="IPR007197">
    <property type="entry name" value="rSAM"/>
</dbReference>
<accession>A0A2K8LA29</accession>
<dbReference type="PANTHER" id="PTHR30544">
    <property type="entry name" value="23S RRNA METHYLTRANSFERASE"/>
    <property type="match status" value="1"/>
</dbReference>
<dbReference type="InterPro" id="IPR040072">
    <property type="entry name" value="Methyltransferase_A"/>
</dbReference>
<comment type="function">
    <text evidence="14">Specifically methylates position 2 of adenine 2503 in 23S rRNA and position 2 of adenine 37 in tRNAs. m2A2503 modification seems to play a crucial role in the proofreading step occurring at the peptidyl transferase center and thus would serve to optimize ribosomal fidelity.</text>
</comment>
<comment type="catalytic activity">
    <reaction evidence="14">
        <text>adenosine(37) in tRNA + 2 reduced [2Fe-2S]-[ferredoxin] + 2 S-adenosyl-L-methionine = 2-methyladenosine(37) in tRNA + 5'-deoxyadenosine + L-methionine + 2 oxidized [2Fe-2S]-[ferredoxin] + S-adenosyl-L-homocysteine</text>
        <dbReference type="Rhea" id="RHEA:43332"/>
        <dbReference type="Rhea" id="RHEA-COMP:10000"/>
        <dbReference type="Rhea" id="RHEA-COMP:10001"/>
        <dbReference type="Rhea" id="RHEA-COMP:10162"/>
        <dbReference type="Rhea" id="RHEA-COMP:10485"/>
        <dbReference type="ChEBI" id="CHEBI:17319"/>
        <dbReference type="ChEBI" id="CHEBI:33737"/>
        <dbReference type="ChEBI" id="CHEBI:33738"/>
        <dbReference type="ChEBI" id="CHEBI:57844"/>
        <dbReference type="ChEBI" id="CHEBI:57856"/>
        <dbReference type="ChEBI" id="CHEBI:59789"/>
        <dbReference type="ChEBI" id="CHEBI:74411"/>
        <dbReference type="ChEBI" id="CHEBI:74497"/>
        <dbReference type="EC" id="2.1.1.192"/>
    </reaction>
</comment>
<feature type="binding site" evidence="14">
    <location>
        <position position="150"/>
    </location>
    <ligand>
        <name>[4Fe-4S] cluster</name>
        <dbReference type="ChEBI" id="CHEBI:49883"/>
        <note>4Fe-4S-S-AdoMet</note>
    </ligand>
</feature>
<keyword evidence="5 14" id="KW-0698">rRNA processing</keyword>
<keyword evidence="6 14" id="KW-0489">Methyltransferase</keyword>
<dbReference type="InterPro" id="IPR004383">
    <property type="entry name" value="rRNA_lsu_MTrfase_RlmN/Cfr"/>
</dbReference>
<evidence type="ECO:0000256" key="11">
    <source>
        <dbReference type="ARBA" id="ARBA00023004"/>
    </source>
</evidence>
<evidence type="ECO:0000256" key="4">
    <source>
        <dbReference type="ARBA" id="ARBA00022490"/>
    </source>
</evidence>
<sequence>MTEGYLRNRYSVTMRRMPTSTPTSNRNSPDKPQLPVISLAELQSLLKNLGQPAFRAKQIIDWRNKGVLNPDEMKNIPGELRAILKDELLCEPLRLIRRQLSSDGTRKYLFALNRPRVSGKMVESVLIPEEKRGTVCISSQVGCVLDCPFCHTGTQAFEANLTAGEIVAQVLAIKSDLRSEPMSGDLHNDITHIVYMGMGEPLANEDGVHGSLAALLSDEGLKLSRRRITVSTSGLVPQIKRLGELFQVNLAISLHSAIDELRDSLVPINRKYPLKQLRNCLNHFPMGKQRHITLEYVLLHETNDRDEDLQALIDFVNPERERVNLIQFNPYPGSPYEGSSKEHMSKFAQNLISKGIRATVRRSRGEDIMAACGQLKAETSDQ</sequence>
<organism evidence="17 18">
    <name type="scientific">Mariprofundus ferrinatatus</name>
    <dbReference type="NCBI Taxonomy" id="1921087"/>
    <lineage>
        <taxon>Bacteria</taxon>
        <taxon>Pseudomonadati</taxon>
        <taxon>Pseudomonadota</taxon>
        <taxon>Candidatius Mariprofundia</taxon>
        <taxon>Mariprofundales</taxon>
        <taxon>Mariprofundaceae</taxon>
        <taxon>Mariprofundus</taxon>
    </lineage>
</organism>
<keyword evidence="18" id="KW-1185">Reference proteome</keyword>
<evidence type="ECO:0000256" key="12">
    <source>
        <dbReference type="ARBA" id="ARBA00023014"/>
    </source>
</evidence>
<comment type="subcellular location">
    <subcellularLocation>
        <location evidence="1 14">Cytoplasm</location>
    </subcellularLocation>
</comment>
<feature type="region of interest" description="Disordered" evidence="15">
    <location>
        <begin position="10"/>
        <end position="33"/>
    </location>
</feature>
<gene>
    <name evidence="14" type="primary">rlmN</name>
    <name evidence="17" type="ORF">Ga0123462_0935</name>
</gene>
<keyword evidence="10 14" id="KW-0479">Metal-binding</keyword>
<evidence type="ECO:0000256" key="1">
    <source>
        <dbReference type="ARBA" id="ARBA00004496"/>
    </source>
</evidence>
<dbReference type="Gene3D" id="3.20.20.70">
    <property type="entry name" value="Aldolase class I"/>
    <property type="match status" value="1"/>
</dbReference>
<dbReference type="EC" id="2.1.1.192" evidence="14"/>
<keyword evidence="3 14" id="KW-0004">4Fe-4S</keyword>
<dbReference type="InterPro" id="IPR027492">
    <property type="entry name" value="RNA_MTrfase_RlmN"/>
</dbReference>
<feature type="compositionally biased region" description="Polar residues" evidence="15">
    <location>
        <begin position="18"/>
        <end position="27"/>
    </location>
</feature>
<feature type="binding site" evidence="14">
    <location>
        <begin position="253"/>
        <end position="255"/>
    </location>
    <ligand>
        <name>S-adenosyl-L-methionine</name>
        <dbReference type="ChEBI" id="CHEBI:59789"/>
    </ligand>
</feature>
<keyword evidence="7 14" id="KW-0808">Transferase</keyword>
<dbReference type="GO" id="GO:0005737">
    <property type="term" value="C:cytoplasm"/>
    <property type="evidence" value="ECO:0007669"/>
    <property type="project" value="UniProtKB-SubCell"/>
</dbReference>
<comment type="cofactor">
    <cofactor evidence="14">
        <name>[4Fe-4S] cluster</name>
        <dbReference type="ChEBI" id="CHEBI:49883"/>
    </cofactor>
    <text evidence="14">Binds 1 [4Fe-4S] cluster. The cluster is coordinated with 3 cysteines and an exchangeable S-adenosyl-L-methionine.</text>
</comment>
<feature type="binding site" evidence="14">
    <location>
        <begin position="199"/>
        <end position="200"/>
    </location>
    <ligand>
        <name>S-adenosyl-L-methionine</name>
        <dbReference type="ChEBI" id="CHEBI:59789"/>
    </ligand>
</feature>
<evidence type="ECO:0000256" key="10">
    <source>
        <dbReference type="ARBA" id="ARBA00022723"/>
    </source>
</evidence>
<keyword evidence="11 14" id="KW-0408">Iron</keyword>
<evidence type="ECO:0000256" key="3">
    <source>
        <dbReference type="ARBA" id="ARBA00022485"/>
    </source>
</evidence>
<comment type="caution">
    <text evidence="14">Lacks conserved residue(s) required for the propagation of feature annotation.</text>
</comment>
<dbReference type="Gene3D" id="1.10.150.530">
    <property type="match status" value="1"/>
</dbReference>
<evidence type="ECO:0000256" key="7">
    <source>
        <dbReference type="ARBA" id="ARBA00022679"/>
    </source>
</evidence>
<dbReference type="EMBL" id="CP018800">
    <property type="protein sequence ID" value="ATX81804.1"/>
    <property type="molecule type" value="Genomic_DNA"/>
</dbReference>
<dbReference type="InterPro" id="IPR058240">
    <property type="entry name" value="rSAM_sf"/>
</dbReference>
<dbReference type="SUPFAM" id="SSF102114">
    <property type="entry name" value="Radical SAM enzymes"/>
    <property type="match status" value="1"/>
</dbReference>
<dbReference type="GO" id="GO:0030488">
    <property type="term" value="P:tRNA methylation"/>
    <property type="evidence" value="ECO:0007669"/>
    <property type="project" value="UniProtKB-UniRule"/>
</dbReference>
<evidence type="ECO:0000256" key="8">
    <source>
        <dbReference type="ARBA" id="ARBA00022691"/>
    </source>
</evidence>
<evidence type="ECO:0000256" key="13">
    <source>
        <dbReference type="ARBA" id="ARBA00023157"/>
    </source>
</evidence>
<comment type="miscellaneous">
    <text evidence="14">Reaction proceeds by a ping-pong mechanism involving intermediate methylation of a conserved cysteine residue.</text>
</comment>
<evidence type="ECO:0000313" key="18">
    <source>
        <dbReference type="Proteomes" id="UP000231637"/>
    </source>
</evidence>
<feature type="binding site" evidence="14">
    <location>
        <position position="231"/>
    </location>
    <ligand>
        <name>S-adenosyl-L-methionine</name>
        <dbReference type="ChEBI" id="CHEBI:59789"/>
    </ligand>
</feature>
<evidence type="ECO:0000256" key="14">
    <source>
        <dbReference type="HAMAP-Rule" id="MF_01849"/>
    </source>
</evidence>
<dbReference type="SFLD" id="SFLDG01062">
    <property type="entry name" value="methyltransferase_(Class_A)"/>
    <property type="match status" value="1"/>
</dbReference>
<dbReference type="GO" id="GO:0070040">
    <property type="term" value="F:rRNA (adenine(2503)-C2-)-methyltransferase activity"/>
    <property type="evidence" value="ECO:0007669"/>
    <property type="project" value="UniProtKB-UniRule"/>
</dbReference>
<evidence type="ECO:0000256" key="2">
    <source>
        <dbReference type="ARBA" id="ARBA00007544"/>
    </source>
</evidence>
<dbReference type="InterPro" id="IPR013785">
    <property type="entry name" value="Aldolase_TIM"/>
</dbReference>
<dbReference type="GO" id="GO:0019843">
    <property type="term" value="F:rRNA binding"/>
    <property type="evidence" value="ECO:0007669"/>
    <property type="project" value="UniProtKB-UniRule"/>
</dbReference>
<dbReference type="Proteomes" id="UP000231637">
    <property type="component" value="Chromosome"/>
</dbReference>
<dbReference type="SFLD" id="SFLDF00275">
    <property type="entry name" value="adenosine_C2_methyltransferase"/>
    <property type="match status" value="1"/>
</dbReference>
<dbReference type="GO" id="GO:0000049">
    <property type="term" value="F:tRNA binding"/>
    <property type="evidence" value="ECO:0007669"/>
    <property type="project" value="UniProtKB-UniRule"/>
</dbReference>
<dbReference type="SFLD" id="SFLDS00029">
    <property type="entry name" value="Radical_SAM"/>
    <property type="match status" value="1"/>
</dbReference>
<dbReference type="NCBIfam" id="TIGR00048">
    <property type="entry name" value="rRNA_mod_RlmN"/>
    <property type="match status" value="1"/>
</dbReference>
<evidence type="ECO:0000259" key="16">
    <source>
        <dbReference type="PROSITE" id="PS51918"/>
    </source>
</evidence>
<protein>
    <recommendedName>
        <fullName evidence="14">Dual-specificity RNA methyltransferase RlmN</fullName>
        <ecNumber evidence="14">2.1.1.192</ecNumber>
    </recommendedName>
    <alternativeName>
        <fullName evidence="14">23S rRNA (adenine(2503)-C(2))-methyltransferase</fullName>
    </alternativeName>
    <alternativeName>
        <fullName evidence="14">23S rRNA m2A2503 methyltransferase</fullName>
    </alternativeName>
    <alternativeName>
        <fullName evidence="14">Ribosomal RNA large subunit methyltransferase N</fullName>
    </alternativeName>
    <alternativeName>
        <fullName evidence="14">tRNA (adenine(37)-C(2))-methyltransferase</fullName>
    </alternativeName>
    <alternativeName>
        <fullName evidence="14">tRNA m2A37 methyltransferase</fullName>
    </alternativeName>
</protein>
<feature type="domain" description="Radical SAM core" evidence="16">
    <location>
        <begin position="129"/>
        <end position="367"/>
    </location>
</feature>
<feature type="binding site" evidence="14">
    <location>
        <position position="143"/>
    </location>
    <ligand>
        <name>[4Fe-4S] cluster</name>
        <dbReference type="ChEBI" id="CHEBI:49883"/>
        <note>4Fe-4S-S-AdoMet</note>
    </ligand>
</feature>
<keyword evidence="8 14" id="KW-0949">S-adenosyl-L-methionine</keyword>
<feature type="active site" description="S-methylcysteine intermediate" evidence="14">
    <location>
        <position position="372"/>
    </location>
</feature>
<comment type="similarity">
    <text evidence="2 14">Belongs to the radical SAM superfamily. RlmN family.</text>
</comment>
<dbReference type="InterPro" id="IPR048641">
    <property type="entry name" value="RlmN_N"/>
</dbReference>
<dbReference type="Pfam" id="PF04055">
    <property type="entry name" value="Radical_SAM"/>
    <property type="match status" value="1"/>
</dbReference>
<dbReference type="PROSITE" id="PS51918">
    <property type="entry name" value="RADICAL_SAM"/>
    <property type="match status" value="1"/>
</dbReference>
<reference evidence="17 18" key="1">
    <citation type="submission" date="2016-12" db="EMBL/GenBank/DDBJ databases">
        <title>Isolation and genomic insights into novel planktonic Zetaproteobacteria from stratified waters of the Chesapeake Bay.</title>
        <authorList>
            <person name="McAllister S.M."/>
            <person name="Kato S."/>
            <person name="Chan C.S."/>
            <person name="Chiu B.K."/>
            <person name="Field E.K."/>
        </authorList>
    </citation>
    <scope>NUCLEOTIDE SEQUENCE [LARGE SCALE GENOMIC DNA]</scope>
    <source>
        <strain evidence="17 18">CP-8</strain>
    </source>
</reference>
<dbReference type="GO" id="GO:0002935">
    <property type="term" value="F:tRNA (adenine(37)-C2)-methyltransferase activity"/>
    <property type="evidence" value="ECO:0007669"/>
    <property type="project" value="UniProtKB-UniRule"/>
</dbReference>
<evidence type="ECO:0000256" key="9">
    <source>
        <dbReference type="ARBA" id="ARBA00022694"/>
    </source>
</evidence>
<dbReference type="GO" id="GO:0046872">
    <property type="term" value="F:metal ion binding"/>
    <property type="evidence" value="ECO:0007669"/>
    <property type="project" value="UniProtKB-KW"/>
</dbReference>
<dbReference type="Pfam" id="PF21016">
    <property type="entry name" value="RlmN_N"/>
    <property type="match status" value="1"/>
</dbReference>
<name>A0A2K8LA29_9PROT</name>
<dbReference type="GO" id="GO:0070475">
    <property type="term" value="P:rRNA base methylation"/>
    <property type="evidence" value="ECO:0007669"/>
    <property type="project" value="UniProtKB-UniRule"/>
</dbReference>
<feature type="active site" description="Proton acceptor" evidence="14">
    <location>
        <position position="123"/>
    </location>
</feature>
<evidence type="ECO:0000256" key="15">
    <source>
        <dbReference type="SAM" id="MobiDB-lite"/>
    </source>
</evidence>
<keyword evidence="4 14" id="KW-0963">Cytoplasm</keyword>
<evidence type="ECO:0000256" key="5">
    <source>
        <dbReference type="ARBA" id="ARBA00022552"/>
    </source>
</evidence>